<feature type="compositionally biased region" description="Acidic residues" evidence="1">
    <location>
        <begin position="693"/>
        <end position="717"/>
    </location>
</feature>
<evidence type="ECO:0000259" key="3">
    <source>
        <dbReference type="PROSITE" id="PS50234"/>
    </source>
</evidence>
<gene>
    <name evidence="4" type="ORF">MGWOODY_Tha2639</name>
</gene>
<dbReference type="InterPro" id="IPR051266">
    <property type="entry name" value="CLCR"/>
</dbReference>
<dbReference type="AlphaFoldDB" id="A0A161K048"/>
<evidence type="ECO:0000256" key="1">
    <source>
        <dbReference type="SAM" id="MobiDB-lite"/>
    </source>
</evidence>
<feature type="transmembrane region" description="Helical" evidence="2">
    <location>
        <begin position="603"/>
        <end position="625"/>
    </location>
</feature>
<dbReference type="Pfam" id="PF00092">
    <property type="entry name" value="VWA"/>
    <property type="match status" value="1"/>
</dbReference>
<dbReference type="InterPro" id="IPR002035">
    <property type="entry name" value="VWF_A"/>
</dbReference>
<feature type="compositionally biased region" description="Acidic residues" evidence="1">
    <location>
        <begin position="656"/>
        <end position="670"/>
    </location>
</feature>
<dbReference type="SMART" id="SM00327">
    <property type="entry name" value="VWA"/>
    <property type="match status" value="1"/>
</dbReference>
<dbReference type="CDD" id="cd00198">
    <property type="entry name" value="vWFA"/>
    <property type="match status" value="1"/>
</dbReference>
<name>A0A161K048_9ZZZZ</name>
<accession>A0A161K048</accession>
<dbReference type="PANTHER" id="PTHR10579:SF43">
    <property type="entry name" value="ZINC FINGER (C3HC4-TYPE RING FINGER) FAMILY PROTEIN"/>
    <property type="match status" value="1"/>
</dbReference>
<sequence length="740" mass="80337">MVRCMRLTGVILSLLLFVANQATAAEQNTQPGDVRIIIDISGSMKDTDPQNLRRPALNLLVELLPDNSRAGVWTFGRYVNMLVPLDTVNASWRRNAKAKSSEINSAGLNTNLVDALDKALWQMAPDSGYQHTVILLTDGRIDMDKSGGDPATKVNSAERQRLIKEVLPKYIEAGAKIHTLALSNAADLETLQQIAMETEGLFLQANTADDLMPAFLKAFDRAVPAEQVPLTNNHFDIDSSIEEFTALIFRGTSGRETQLIAPSGAVINQAVADNQDNVRWHHDLNFDLITVSGPEAGEWSVDADVDPDNRVQILSDLKLSVSGVPANLFSGAPIDMSIALVNEGEVVTEPAVLQLTDISMQVTAPDGRTGSKLLSDPENLPPEGVFRETMSRLSMPGEYRIEVNAIGRTFQRRQVLTAVLAEPLKVETEPFPDQQRVLITVTPQGDSIDTGLSRIIAKIASPDGSSVIQNMEYSAPDQKWVLDLTDEKGDGRYEITINIRGISQGGKTFKSKPEAIVVDFPLQGVVTAPIDVAPPIQAEPMAEPVAPVVETENEVEAQLPPEEVDAQVPPQLPIPEPVVPDLADKYAEQTEVEVVEEDEGIAWWIYLLLGITNLAIVGGAGYWWFSRKKAGSASEAERAVPANLDLGELDDADLEAGDFDDFETDGEEEIPAGGRAPTSMGSDTNINVAVDDFAIDPEEGADNTEDGDDWGEFDAEDELKKADDDDKDPFGDDDDPLNKG</sequence>
<feature type="domain" description="VWFA" evidence="3">
    <location>
        <begin position="33"/>
        <end position="223"/>
    </location>
</feature>
<reference evidence="4" key="1">
    <citation type="submission" date="2015-10" db="EMBL/GenBank/DDBJ databases">
        <authorList>
            <person name="Gilbert D.G."/>
        </authorList>
    </citation>
    <scope>NUCLEOTIDE SEQUENCE</scope>
</reference>
<evidence type="ECO:0000313" key="4">
    <source>
        <dbReference type="EMBL" id="CUS42666.1"/>
    </source>
</evidence>
<keyword evidence="2" id="KW-1133">Transmembrane helix</keyword>
<dbReference type="EMBL" id="CZQC01000069">
    <property type="protein sequence ID" value="CUS42666.1"/>
    <property type="molecule type" value="Genomic_DNA"/>
</dbReference>
<feature type="compositionally biased region" description="Basic and acidic residues" evidence="1">
    <location>
        <begin position="718"/>
        <end position="740"/>
    </location>
</feature>
<dbReference type="SUPFAM" id="SSF53300">
    <property type="entry name" value="vWA-like"/>
    <property type="match status" value="1"/>
</dbReference>
<keyword evidence="2" id="KW-0812">Transmembrane</keyword>
<organism evidence="4">
    <name type="scientific">hydrothermal vent metagenome</name>
    <dbReference type="NCBI Taxonomy" id="652676"/>
    <lineage>
        <taxon>unclassified sequences</taxon>
        <taxon>metagenomes</taxon>
        <taxon>ecological metagenomes</taxon>
    </lineage>
</organism>
<proteinExistence type="predicted"/>
<keyword evidence="2" id="KW-0472">Membrane</keyword>
<dbReference type="InterPro" id="IPR036465">
    <property type="entry name" value="vWFA_dom_sf"/>
</dbReference>
<feature type="region of interest" description="Disordered" evidence="1">
    <location>
        <begin position="656"/>
        <end position="740"/>
    </location>
</feature>
<dbReference type="Gene3D" id="3.40.50.410">
    <property type="entry name" value="von Willebrand factor, type A domain"/>
    <property type="match status" value="1"/>
</dbReference>
<dbReference type="PANTHER" id="PTHR10579">
    <property type="entry name" value="CALCIUM-ACTIVATED CHLORIDE CHANNEL REGULATOR"/>
    <property type="match status" value="1"/>
</dbReference>
<evidence type="ECO:0000256" key="2">
    <source>
        <dbReference type="SAM" id="Phobius"/>
    </source>
</evidence>
<dbReference type="PROSITE" id="PS50234">
    <property type="entry name" value="VWFA"/>
    <property type="match status" value="1"/>
</dbReference>
<protein>
    <recommendedName>
        <fullName evidence="3">VWFA domain-containing protein</fullName>
    </recommendedName>
</protein>